<dbReference type="PANTHER" id="PTHR31297">
    <property type="entry name" value="GLUCAN ENDO-1,6-BETA-GLUCOSIDASE B"/>
    <property type="match status" value="1"/>
</dbReference>
<dbReference type="InterPro" id="IPR017853">
    <property type="entry name" value="GH"/>
</dbReference>
<dbReference type="SUPFAM" id="SSF51445">
    <property type="entry name" value="(Trans)glycosidases"/>
    <property type="match status" value="1"/>
</dbReference>
<gene>
    <name evidence="6" type="ORF">Clacol_007630</name>
</gene>
<reference evidence="6" key="1">
    <citation type="submission" date="2021-10" db="EMBL/GenBank/DDBJ databases">
        <title>De novo Genome Assembly of Clathrus columnatus (Basidiomycota, Fungi) Using Illumina and Nanopore Sequence Data.</title>
        <authorList>
            <person name="Ogiso-Tanaka E."/>
            <person name="Itagaki H."/>
            <person name="Hosoya T."/>
            <person name="Hosaka K."/>
        </authorList>
    </citation>
    <scope>NUCLEOTIDE SEQUENCE</scope>
    <source>
        <strain evidence="6">MO-923</strain>
    </source>
</reference>
<dbReference type="InterPro" id="IPR001547">
    <property type="entry name" value="Glyco_hydro_5"/>
</dbReference>
<keyword evidence="2 4" id="KW-0378">Hydrolase</keyword>
<sequence length="380" mass="42429">MALNLAKITLSTFHSRDTSIKPGFPYGSQKIRGVNLGGWLVLEPWITPSIFDNTGDTRVVDEYTFGQYVNPSTAISVLQNHWNTWITEEDFARMAEAGLNHIRLPIGYWAFDVSSGEPYHQGQLPYLQKAVTWAGKYGLKVIVDLHGAPGSQNGFDNSGQRLSYPRWQSNPNNVARTLTIMSTLANMFKSQTNIVTAIAALNEPAGFDSDVLPVTRQYWHDSYERIRYPSGDNQESNLIQVIHDAFQDLSQWNGFEAAPNFQGVVMDTHVYQMFSNNRVAQTREQHIASACSQRSRLASYTTLWTVVGEWTTGSTDCAKYLNGRGSGSRYDGSYPGSKFIGSCVGLTGNAGSFSSTYKTFMRQYYEAQVKNVRKLSIILG</sequence>
<name>A0AAV5AL14_9AGAM</name>
<evidence type="ECO:0000256" key="3">
    <source>
        <dbReference type="ARBA" id="ARBA00023295"/>
    </source>
</evidence>
<evidence type="ECO:0000256" key="4">
    <source>
        <dbReference type="RuleBase" id="RU361153"/>
    </source>
</evidence>
<comment type="caution">
    <text evidence="6">The sequence shown here is derived from an EMBL/GenBank/DDBJ whole genome shotgun (WGS) entry which is preliminary data.</text>
</comment>
<evidence type="ECO:0000259" key="5">
    <source>
        <dbReference type="Pfam" id="PF00150"/>
    </source>
</evidence>
<evidence type="ECO:0000256" key="1">
    <source>
        <dbReference type="ARBA" id="ARBA00005641"/>
    </source>
</evidence>
<dbReference type="AlphaFoldDB" id="A0AAV5AL14"/>
<proteinExistence type="inferred from homology"/>
<dbReference type="EMBL" id="BPWL01000008">
    <property type="protein sequence ID" value="GJJ13378.1"/>
    <property type="molecule type" value="Genomic_DNA"/>
</dbReference>
<keyword evidence="3 4" id="KW-0326">Glycosidase</keyword>
<feature type="domain" description="Glycoside hydrolase family 5" evidence="5">
    <location>
        <begin position="78"/>
        <end position="316"/>
    </location>
</feature>
<dbReference type="GO" id="GO:0005576">
    <property type="term" value="C:extracellular region"/>
    <property type="evidence" value="ECO:0007669"/>
    <property type="project" value="TreeGrafter"/>
</dbReference>
<keyword evidence="7" id="KW-1185">Reference proteome</keyword>
<comment type="similarity">
    <text evidence="1 4">Belongs to the glycosyl hydrolase 5 (cellulase A) family.</text>
</comment>
<dbReference type="Gene3D" id="3.20.20.80">
    <property type="entry name" value="Glycosidases"/>
    <property type="match status" value="1"/>
</dbReference>
<evidence type="ECO:0000256" key="2">
    <source>
        <dbReference type="ARBA" id="ARBA00022801"/>
    </source>
</evidence>
<evidence type="ECO:0000313" key="6">
    <source>
        <dbReference type="EMBL" id="GJJ13378.1"/>
    </source>
</evidence>
<dbReference type="GO" id="GO:0008422">
    <property type="term" value="F:beta-glucosidase activity"/>
    <property type="evidence" value="ECO:0007669"/>
    <property type="project" value="TreeGrafter"/>
</dbReference>
<protein>
    <recommendedName>
        <fullName evidence="5">Glycoside hydrolase family 5 domain-containing protein</fullName>
    </recommendedName>
</protein>
<dbReference type="GO" id="GO:0009251">
    <property type="term" value="P:glucan catabolic process"/>
    <property type="evidence" value="ECO:0007669"/>
    <property type="project" value="TreeGrafter"/>
</dbReference>
<dbReference type="InterPro" id="IPR050386">
    <property type="entry name" value="Glycosyl_hydrolase_5"/>
</dbReference>
<dbReference type="Pfam" id="PF00150">
    <property type="entry name" value="Cellulase"/>
    <property type="match status" value="1"/>
</dbReference>
<accession>A0AAV5AL14</accession>
<dbReference type="PANTHER" id="PTHR31297:SF42">
    <property type="entry name" value="GLYCOSIDE HYDROLASE FAMILY 5 DOMAIN-CONTAINING PROTEIN"/>
    <property type="match status" value="1"/>
</dbReference>
<organism evidence="6 7">
    <name type="scientific">Clathrus columnatus</name>
    <dbReference type="NCBI Taxonomy" id="1419009"/>
    <lineage>
        <taxon>Eukaryota</taxon>
        <taxon>Fungi</taxon>
        <taxon>Dikarya</taxon>
        <taxon>Basidiomycota</taxon>
        <taxon>Agaricomycotina</taxon>
        <taxon>Agaricomycetes</taxon>
        <taxon>Phallomycetidae</taxon>
        <taxon>Phallales</taxon>
        <taxon>Clathraceae</taxon>
        <taxon>Clathrus</taxon>
    </lineage>
</organism>
<evidence type="ECO:0000313" key="7">
    <source>
        <dbReference type="Proteomes" id="UP001050691"/>
    </source>
</evidence>
<dbReference type="GO" id="GO:0009986">
    <property type="term" value="C:cell surface"/>
    <property type="evidence" value="ECO:0007669"/>
    <property type="project" value="TreeGrafter"/>
</dbReference>
<dbReference type="Proteomes" id="UP001050691">
    <property type="component" value="Unassembled WGS sequence"/>
</dbReference>